<organism evidence="1 2">
    <name type="scientific">Mycetohabitans rhizoxinica (strain DSM 19002 / CIP 109453 / HKI 454)</name>
    <name type="common">Paraburkholderia rhizoxinica</name>
    <dbReference type="NCBI Taxonomy" id="882378"/>
    <lineage>
        <taxon>Bacteria</taxon>
        <taxon>Pseudomonadati</taxon>
        <taxon>Pseudomonadota</taxon>
        <taxon>Betaproteobacteria</taxon>
        <taxon>Burkholderiales</taxon>
        <taxon>Burkholderiaceae</taxon>
        <taxon>Mycetohabitans</taxon>
    </lineage>
</organism>
<evidence type="ECO:0000313" key="2">
    <source>
        <dbReference type="Proteomes" id="UP000007437"/>
    </source>
</evidence>
<dbReference type="Proteomes" id="UP000007437">
    <property type="component" value="Chromosome"/>
</dbReference>
<sequence length="59" mass="6440">MQFIAGLIQFSRRTGSVERSQDAAEFGRVGCLHTSRGILAKQGFKPFVPKTDYHAASVA</sequence>
<dbReference type="STRING" id="882378.RBRH_04172"/>
<dbReference type="HOGENOM" id="CLU_2951466_0_0_4"/>
<dbReference type="KEGG" id="brh:RBRH_04172"/>
<evidence type="ECO:0000313" key="1">
    <source>
        <dbReference type="EMBL" id="CBW75121.1"/>
    </source>
</evidence>
<proteinExistence type="predicted"/>
<dbReference type="AlphaFoldDB" id="E5AR89"/>
<gene>
    <name evidence="1" type="ordered locus">RBRH_04172</name>
</gene>
<accession>E5AR89</accession>
<protein>
    <submittedName>
        <fullName evidence="1">Uncharacterized protein</fullName>
    </submittedName>
</protein>
<reference evidence="1 2" key="1">
    <citation type="journal article" date="2011" name="J. Bacteriol.">
        <title>Complete genome sequence of Burkholderia rhizoxinica, an endosymbiont of Rhizopus microsporus.</title>
        <authorList>
            <person name="Lackner G."/>
            <person name="Moebius N."/>
            <person name="Partida-Martinez L."/>
            <person name="Hertweck C."/>
        </authorList>
    </citation>
    <scope>NUCLEOTIDE SEQUENCE [LARGE SCALE GENOMIC DNA]</scope>
    <source>
        <strain evidence="2">DSM 19002 / CIP 109453 / HKI 454</strain>
    </source>
</reference>
<dbReference type="EMBL" id="FR687359">
    <property type="protein sequence ID" value="CBW75121.1"/>
    <property type="molecule type" value="Genomic_DNA"/>
</dbReference>
<name>E5AR89_MYCRK</name>